<evidence type="ECO:0008006" key="3">
    <source>
        <dbReference type="Google" id="ProtNLM"/>
    </source>
</evidence>
<protein>
    <recommendedName>
        <fullName evidence="3">Retrotransposon gag domain-containing protein</fullName>
    </recommendedName>
</protein>
<dbReference type="Proteomes" id="UP001353858">
    <property type="component" value="Unassembled WGS sequence"/>
</dbReference>
<name>A0AAN7P5U8_9COLE</name>
<dbReference type="AlphaFoldDB" id="A0AAN7P5U8"/>
<comment type="caution">
    <text evidence="1">The sequence shown here is derived from an EMBL/GenBank/DDBJ whole genome shotgun (WGS) entry which is preliminary data.</text>
</comment>
<proteinExistence type="predicted"/>
<organism evidence="1 2">
    <name type="scientific">Aquatica leii</name>
    <dbReference type="NCBI Taxonomy" id="1421715"/>
    <lineage>
        <taxon>Eukaryota</taxon>
        <taxon>Metazoa</taxon>
        <taxon>Ecdysozoa</taxon>
        <taxon>Arthropoda</taxon>
        <taxon>Hexapoda</taxon>
        <taxon>Insecta</taxon>
        <taxon>Pterygota</taxon>
        <taxon>Neoptera</taxon>
        <taxon>Endopterygota</taxon>
        <taxon>Coleoptera</taxon>
        <taxon>Polyphaga</taxon>
        <taxon>Elateriformia</taxon>
        <taxon>Elateroidea</taxon>
        <taxon>Lampyridae</taxon>
        <taxon>Luciolinae</taxon>
        <taxon>Aquatica</taxon>
    </lineage>
</organism>
<evidence type="ECO:0000313" key="1">
    <source>
        <dbReference type="EMBL" id="KAK4875106.1"/>
    </source>
</evidence>
<reference evidence="2" key="1">
    <citation type="submission" date="2023-01" db="EMBL/GenBank/DDBJ databases">
        <title>Key to firefly adult light organ development and bioluminescence: homeobox transcription factors regulate luciferase expression and transportation to peroxisome.</title>
        <authorList>
            <person name="Fu X."/>
        </authorList>
    </citation>
    <scope>NUCLEOTIDE SEQUENCE [LARGE SCALE GENOMIC DNA]</scope>
</reference>
<dbReference type="PANTHER" id="PTHR33198:SF19">
    <property type="entry name" value="CCHC-TYPE DOMAIN-CONTAINING PROTEIN"/>
    <property type="match status" value="1"/>
</dbReference>
<sequence>MAEIQNLVEVLTQFMKNLQTQNVQQQTPVTPVSQLSTADVLVSQALSFEPFDDTKETFKTYRQRLENFFAIKQLAGSTPECKAAQLKVLINCLGSKHYQLLSSLTAPEIPISKTYDELMKLLETHLCPAPTTVIEQHKFLSRMQSPSETIAQYVAALRQLTTTCDFNCTSDNCGISIANIFLRAQFIRDYLTPTLEKTITNQRINI</sequence>
<keyword evidence="2" id="KW-1185">Reference proteome</keyword>
<dbReference type="PANTHER" id="PTHR33198">
    <property type="entry name" value="ANK_REP_REGION DOMAIN-CONTAINING PROTEIN-RELATED"/>
    <property type="match status" value="1"/>
</dbReference>
<evidence type="ECO:0000313" key="2">
    <source>
        <dbReference type="Proteomes" id="UP001353858"/>
    </source>
</evidence>
<gene>
    <name evidence="1" type="ORF">RN001_011528</name>
</gene>
<accession>A0AAN7P5U8</accession>
<dbReference type="EMBL" id="JARPUR010000005">
    <property type="protein sequence ID" value="KAK4875106.1"/>
    <property type="molecule type" value="Genomic_DNA"/>
</dbReference>